<name>A0AAX3I615_9PSED</name>
<keyword evidence="1" id="KW-0175">Coiled coil</keyword>
<evidence type="ECO:0008006" key="4">
    <source>
        <dbReference type="Google" id="ProtNLM"/>
    </source>
</evidence>
<dbReference type="EMBL" id="LR590482">
    <property type="protein sequence ID" value="VTQ97724.1"/>
    <property type="molecule type" value="Genomic_DNA"/>
</dbReference>
<dbReference type="Proteomes" id="UP000306562">
    <property type="component" value="Chromosome"/>
</dbReference>
<dbReference type="RefSeq" id="WP_057024386.1">
    <property type="nucleotide sequence ID" value="NZ_CBCSGQ010000008.1"/>
</dbReference>
<dbReference type="GeneID" id="71051763"/>
<evidence type="ECO:0000313" key="3">
    <source>
        <dbReference type="Proteomes" id="UP000306562"/>
    </source>
</evidence>
<sequence length="119" mass="13118">MIIDKAKLKALVEQGSLPPIITALIEEIERLEGSVQSLIQMERNTGNRALEYAGRCDQLRAEVAGLETGYEAYERVNAELKAEVEVFRGLLREMRAIGNHAPAELTLRIDAALGKGVRS</sequence>
<protein>
    <recommendedName>
        <fullName evidence="4">Chromosome segregation ATPase</fullName>
    </recommendedName>
</protein>
<organism evidence="2 3">
    <name type="scientific">Pseudomonas synxantha</name>
    <dbReference type="NCBI Taxonomy" id="47883"/>
    <lineage>
        <taxon>Bacteria</taxon>
        <taxon>Pseudomonadati</taxon>
        <taxon>Pseudomonadota</taxon>
        <taxon>Gammaproteobacteria</taxon>
        <taxon>Pseudomonadales</taxon>
        <taxon>Pseudomonadaceae</taxon>
        <taxon>Pseudomonas</taxon>
    </lineage>
</organism>
<evidence type="ECO:0000256" key="1">
    <source>
        <dbReference type="SAM" id="Coils"/>
    </source>
</evidence>
<feature type="coiled-coil region" evidence="1">
    <location>
        <begin position="21"/>
        <end position="83"/>
    </location>
</feature>
<reference evidence="2 3" key="1">
    <citation type="submission" date="2019-05" db="EMBL/GenBank/DDBJ databases">
        <authorList>
            <consortium name="Pathogen Informatics"/>
        </authorList>
    </citation>
    <scope>NUCLEOTIDE SEQUENCE [LARGE SCALE GENOMIC DNA]</scope>
    <source>
        <strain evidence="2 3">NCTC10696</strain>
    </source>
</reference>
<accession>A0AAX3I615</accession>
<gene>
    <name evidence="2" type="ORF">NCTC10696_02155</name>
</gene>
<proteinExistence type="predicted"/>
<dbReference type="AlphaFoldDB" id="A0AAX3I615"/>
<evidence type="ECO:0000313" key="2">
    <source>
        <dbReference type="EMBL" id="VTQ97724.1"/>
    </source>
</evidence>